<evidence type="ECO:0000313" key="2">
    <source>
        <dbReference type="Proteomes" id="UP000267368"/>
    </source>
</evidence>
<dbReference type="OrthoDB" id="3188104at2"/>
<dbReference type="PROSITE" id="PS51257">
    <property type="entry name" value="PROKAR_LIPOPROTEIN"/>
    <property type="match status" value="1"/>
</dbReference>
<accession>A0A3N0AHG6</accession>
<name>A0A3N0AHG6_9ACTN</name>
<reference evidence="2" key="1">
    <citation type="submission" date="2018-05" db="EMBL/GenBank/DDBJ databases">
        <title>Genome Sequencing of selected type strains of the family Eggerthellaceae.</title>
        <authorList>
            <person name="Danylec N."/>
            <person name="Stoll D.A."/>
            <person name="Doetsch A."/>
            <person name="Huch M."/>
        </authorList>
    </citation>
    <scope>NUCLEOTIDE SEQUENCE [LARGE SCALE GENOMIC DNA]</scope>
    <source>
        <strain evidence="2">DSM 17537</strain>
    </source>
</reference>
<proteinExistence type="predicted"/>
<sequence>MTDGFARRDGFTTFGTAVALLTACALAFACVWTVRNQSRAAGVQATADAAALAAQNEVAEFVIAVRMADSALLSMSLTGLSLVGVGTACCCAPPTAASGKALIGTGKRILEKRDEMARTAKELLSAAQDALPAAAQVHAQAVMQENADSLGARAVGLVELVPQTGEPLEVGESSAAGAADAALDASEGIAAAAQESEQARSDAQAALEKGFDHDCGNAPGYCMYERADTVAGLPPSENPLYHSVNAWSFKVALERAQAYYPHRAATEAPADGSVEEQARSALRKRFYEFAADEVVKGRAADDGASVPDIRFPLLPKNTAEMKETELYTEAVYPAAGGCLHAWDGCPGAASGIEGRGSLAQQDAGAYGVCATCGFDAASLGKVAAASSAIENGFEYHYRKVAEAAREYVEAMERALPAESSAKDAVDGVFDRIRDAIGDLGGCRIEAYPPGRYGALAALSLSVEESAPTPFLSEASDEGAYAAVSASVLGEDAEEDVLSSLLDGVADEIGPPLSDAGPAILSLWSSLVKAYSTGTEGLCSGVEDLLDSMPIVGSTGLGSWAREALVAMLEAAGIEPANTEAAKPFVANTEHVAPLGDGPVATAVASLKGAPRKGSASVLDAAGVGGP</sequence>
<dbReference type="Proteomes" id="UP000267368">
    <property type="component" value="Unassembled WGS sequence"/>
</dbReference>
<comment type="caution">
    <text evidence="1">The sequence shown here is derived from an EMBL/GenBank/DDBJ whole genome shotgun (WGS) entry which is preliminary data.</text>
</comment>
<protein>
    <recommendedName>
        <fullName evidence="3">Molybdenum cofactor biosynthesis enzyme</fullName>
    </recommendedName>
</protein>
<dbReference type="AlphaFoldDB" id="A0A3N0AHG6"/>
<evidence type="ECO:0000313" key="1">
    <source>
        <dbReference type="EMBL" id="RNL20949.1"/>
    </source>
</evidence>
<keyword evidence="2" id="KW-1185">Reference proteome</keyword>
<dbReference type="EMBL" id="QICB01000002">
    <property type="protein sequence ID" value="RNL20949.1"/>
    <property type="molecule type" value="Genomic_DNA"/>
</dbReference>
<organism evidence="1 2">
    <name type="scientific">Slackia faecicanis</name>
    <dbReference type="NCBI Taxonomy" id="255723"/>
    <lineage>
        <taxon>Bacteria</taxon>
        <taxon>Bacillati</taxon>
        <taxon>Actinomycetota</taxon>
        <taxon>Coriobacteriia</taxon>
        <taxon>Eggerthellales</taxon>
        <taxon>Eggerthellaceae</taxon>
        <taxon>Slackia</taxon>
    </lineage>
</organism>
<evidence type="ECO:0008006" key="3">
    <source>
        <dbReference type="Google" id="ProtNLM"/>
    </source>
</evidence>
<gene>
    <name evidence="1" type="ORF">DMP07_04185</name>
</gene>